<dbReference type="Proteomes" id="UP001566132">
    <property type="component" value="Unassembled WGS sequence"/>
</dbReference>
<evidence type="ECO:0000313" key="2">
    <source>
        <dbReference type="Proteomes" id="UP001566132"/>
    </source>
</evidence>
<accession>A0ABD1EWG5</accession>
<reference evidence="1 2" key="1">
    <citation type="submission" date="2024-05" db="EMBL/GenBank/DDBJ databases">
        <title>Genetic variation in Jamaican populations of the coffee berry borer (Hypothenemus hampei).</title>
        <authorList>
            <person name="Errbii M."/>
            <person name="Myrie A."/>
        </authorList>
    </citation>
    <scope>NUCLEOTIDE SEQUENCE [LARGE SCALE GENOMIC DNA]</scope>
    <source>
        <strain evidence="1">JA-Hopewell-2020-01-JO</strain>
        <tissue evidence="1">Whole body</tissue>
    </source>
</reference>
<evidence type="ECO:0000313" key="1">
    <source>
        <dbReference type="EMBL" id="KAL1505213.1"/>
    </source>
</evidence>
<keyword evidence="2" id="KW-1185">Reference proteome</keyword>
<sequence>MTMMRSDKRVGKKLSGGQIFFVDHPLNFSTEQFKLKLELEREKSVETSLLLYEERDEEVGWMVMVYYIGSSPSVLTDIDDHDVMLQ</sequence>
<gene>
    <name evidence="1" type="ORF">ABEB36_004827</name>
</gene>
<name>A0ABD1EWG5_HYPHA</name>
<proteinExistence type="predicted"/>
<protein>
    <submittedName>
        <fullName evidence="1">Uncharacterized protein</fullName>
    </submittedName>
</protein>
<organism evidence="1 2">
    <name type="scientific">Hypothenemus hampei</name>
    <name type="common">Coffee berry borer</name>
    <dbReference type="NCBI Taxonomy" id="57062"/>
    <lineage>
        <taxon>Eukaryota</taxon>
        <taxon>Metazoa</taxon>
        <taxon>Ecdysozoa</taxon>
        <taxon>Arthropoda</taxon>
        <taxon>Hexapoda</taxon>
        <taxon>Insecta</taxon>
        <taxon>Pterygota</taxon>
        <taxon>Neoptera</taxon>
        <taxon>Endopterygota</taxon>
        <taxon>Coleoptera</taxon>
        <taxon>Polyphaga</taxon>
        <taxon>Cucujiformia</taxon>
        <taxon>Curculionidae</taxon>
        <taxon>Scolytinae</taxon>
        <taxon>Hypothenemus</taxon>
    </lineage>
</organism>
<comment type="caution">
    <text evidence="1">The sequence shown here is derived from an EMBL/GenBank/DDBJ whole genome shotgun (WGS) entry which is preliminary data.</text>
</comment>
<dbReference type="AlphaFoldDB" id="A0ABD1EWG5"/>
<dbReference type="EMBL" id="JBDJPC010000004">
    <property type="protein sequence ID" value="KAL1505213.1"/>
    <property type="molecule type" value="Genomic_DNA"/>
</dbReference>